<evidence type="ECO:0008006" key="4">
    <source>
        <dbReference type="Google" id="ProtNLM"/>
    </source>
</evidence>
<comment type="caution">
    <text evidence="2">The sequence shown here is derived from an EMBL/GenBank/DDBJ whole genome shotgun (WGS) entry which is preliminary data.</text>
</comment>
<dbReference type="EMBL" id="RCCP01000002">
    <property type="protein sequence ID" value="RLJ87041.1"/>
    <property type="molecule type" value="Genomic_DNA"/>
</dbReference>
<proteinExistence type="predicted"/>
<gene>
    <name evidence="2" type="ORF">DFR62_1839</name>
</gene>
<accession>A0A497YRD6</accession>
<keyword evidence="3" id="KW-1185">Reference proteome</keyword>
<evidence type="ECO:0000313" key="2">
    <source>
        <dbReference type="EMBL" id="RLJ87041.1"/>
    </source>
</evidence>
<sequence length="106" mass="11670">MKKFLFLLIIGLSLSGTAAAAMLQDTRIEIGSRETAQNPGEATDRLEWFFTSSDLKSANTGQEANVLIKEEIDGQAGQVNKTTLVVMAAAVVFAYWLNKKKKQEFD</sequence>
<evidence type="ECO:0000313" key="3">
    <source>
        <dbReference type="Proteomes" id="UP000280791"/>
    </source>
</evidence>
<protein>
    <recommendedName>
        <fullName evidence="4">LPXTG-motif cell wall-anchored protein</fullName>
    </recommendedName>
</protein>
<organism evidence="2 3">
    <name type="scientific">Planococcus citreus</name>
    <dbReference type="NCBI Taxonomy" id="1373"/>
    <lineage>
        <taxon>Bacteria</taxon>
        <taxon>Bacillati</taxon>
        <taxon>Bacillota</taxon>
        <taxon>Bacilli</taxon>
        <taxon>Bacillales</taxon>
        <taxon>Caryophanaceae</taxon>
        <taxon>Planococcus</taxon>
    </lineage>
</organism>
<dbReference type="RefSeq" id="WP_121299884.1">
    <property type="nucleotide sequence ID" value="NZ_QBEW01000045.1"/>
</dbReference>
<dbReference type="OrthoDB" id="2429061at2"/>
<reference evidence="2 3" key="1">
    <citation type="submission" date="2018-10" db="EMBL/GenBank/DDBJ databases">
        <title>Genomic Encyclopedia of Type Strains, Phase IV (KMG-IV): sequencing the most valuable type-strain genomes for metagenomic binning, comparative biology and taxonomic classification.</title>
        <authorList>
            <person name="Goeker M."/>
        </authorList>
    </citation>
    <scope>NUCLEOTIDE SEQUENCE [LARGE SCALE GENOMIC DNA]</scope>
    <source>
        <strain evidence="2 3">DSM 20549</strain>
    </source>
</reference>
<dbReference type="AlphaFoldDB" id="A0A497YRD6"/>
<dbReference type="Proteomes" id="UP000280791">
    <property type="component" value="Unassembled WGS sequence"/>
</dbReference>
<name>A0A497YRD6_9BACL</name>
<feature type="chain" id="PRO_5019734067" description="LPXTG-motif cell wall-anchored protein" evidence="1">
    <location>
        <begin position="21"/>
        <end position="106"/>
    </location>
</feature>
<keyword evidence="1" id="KW-0732">Signal</keyword>
<evidence type="ECO:0000256" key="1">
    <source>
        <dbReference type="SAM" id="SignalP"/>
    </source>
</evidence>
<feature type="signal peptide" evidence="1">
    <location>
        <begin position="1"/>
        <end position="20"/>
    </location>
</feature>